<feature type="compositionally biased region" description="Low complexity" evidence="1">
    <location>
        <begin position="30"/>
        <end position="42"/>
    </location>
</feature>
<feature type="compositionally biased region" description="Low complexity" evidence="1">
    <location>
        <begin position="248"/>
        <end position="265"/>
    </location>
</feature>
<evidence type="ECO:0000313" key="2">
    <source>
        <dbReference type="EMBL" id="KAF7422291.1"/>
    </source>
</evidence>
<gene>
    <name evidence="2" type="ORF">PC9H_010447</name>
</gene>
<feature type="region of interest" description="Disordered" evidence="1">
    <location>
        <begin position="1"/>
        <end position="142"/>
    </location>
</feature>
<feature type="region of interest" description="Disordered" evidence="1">
    <location>
        <begin position="227"/>
        <end position="266"/>
    </location>
</feature>
<feature type="compositionally biased region" description="Basic and acidic residues" evidence="1">
    <location>
        <begin position="77"/>
        <end position="102"/>
    </location>
</feature>
<feature type="compositionally biased region" description="Low complexity" evidence="1">
    <location>
        <begin position="292"/>
        <end position="309"/>
    </location>
</feature>
<sequence>MSHSMRLRSTRRVTPIDDEPAGPEMPGDFLPSSSPLSELPPLVSDTQETSSTPAGRRRSLSYSDAVAGCVPRVSTATRDDIPPMGDDRSETLHDGSRLEHGSTIEPLIAAPRGMHARRNSLDSLSSSQAATGIDPKNWGNIQLPDEEADANLQAALQASLKAQLNLNKAGESSGTHHEPNAYPDLMLKKELEDLRAEFEALKLEKSSKWMKQRVNVKPADERIATKVASTTKDCSGSAPVSRLPVPVDGDSNSSTSSSDIGSEGDILPSAHIAKNSALGVAFQGLNGRRMDSPSSSSSSSDDNSSSSSNEAGAPRMIKRRKQRRSQSKKAKKSKRKETKLKPVPPVVYKGEAELVTFQRFVSESISYVEDGNVPRRDEVRIISQFTDGPAQRFVQRRVFGHWQDWTLELFFRGLFDEVFPANFTERQRWKLKNCRQREGTSVVTPFL</sequence>
<comment type="caution">
    <text evidence="2">The sequence shown here is derived from an EMBL/GenBank/DDBJ whole genome shotgun (WGS) entry which is preliminary data.</text>
</comment>
<protein>
    <submittedName>
        <fullName evidence="2">Uncharacterized protein</fullName>
    </submittedName>
</protein>
<keyword evidence="3" id="KW-1185">Reference proteome</keyword>
<feature type="compositionally biased region" description="Polar residues" evidence="1">
    <location>
        <begin position="121"/>
        <end position="130"/>
    </location>
</feature>
<dbReference type="GeneID" id="59380265"/>
<dbReference type="RefSeq" id="XP_036627323.1">
    <property type="nucleotide sequence ID" value="XM_036779940.1"/>
</dbReference>
<dbReference type="AlphaFoldDB" id="A0A8H7DLZ9"/>
<dbReference type="VEuPathDB" id="FungiDB:PC9H_010447"/>
<dbReference type="Proteomes" id="UP000623687">
    <property type="component" value="Unassembled WGS sequence"/>
</dbReference>
<feature type="compositionally biased region" description="Basic residues" evidence="1">
    <location>
        <begin position="316"/>
        <end position="338"/>
    </location>
</feature>
<organism evidence="2 3">
    <name type="scientific">Pleurotus ostreatus</name>
    <name type="common">Oyster mushroom</name>
    <name type="synonym">White-rot fungus</name>
    <dbReference type="NCBI Taxonomy" id="5322"/>
    <lineage>
        <taxon>Eukaryota</taxon>
        <taxon>Fungi</taxon>
        <taxon>Dikarya</taxon>
        <taxon>Basidiomycota</taxon>
        <taxon>Agaricomycotina</taxon>
        <taxon>Agaricomycetes</taxon>
        <taxon>Agaricomycetidae</taxon>
        <taxon>Agaricales</taxon>
        <taxon>Pleurotineae</taxon>
        <taxon>Pleurotaceae</taxon>
        <taxon>Pleurotus</taxon>
    </lineage>
</organism>
<feature type="compositionally biased region" description="Basic residues" evidence="1">
    <location>
        <begin position="1"/>
        <end position="11"/>
    </location>
</feature>
<accession>A0A8H7DLZ9</accession>
<evidence type="ECO:0000313" key="3">
    <source>
        <dbReference type="Proteomes" id="UP000623687"/>
    </source>
</evidence>
<feature type="compositionally biased region" description="Polar residues" evidence="1">
    <location>
        <begin position="44"/>
        <end position="53"/>
    </location>
</feature>
<reference evidence="2" key="1">
    <citation type="submission" date="2019-07" db="EMBL/GenBank/DDBJ databases">
        <authorList>
            <person name="Palmer J.M."/>
        </authorList>
    </citation>
    <scope>NUCLEOTIDE SEQUENCE</scope>
    <source>
        <strain evidence="2">PC9</strain>
    </source>
</reference>
<name>A0A8H7DLZ9_PLEOS</name>
<evidence type="ECO:0000256" key="1">
    <source>
        <dbReference type="SAM" id="MobiDB-lite"/>
    </source>
</evidence>
<dbReference type="EMBL" id="JACETU010000008">
    <property type="protein sequence ID" value="KAF7422291.1"/>
    <property type="molecule type" value="Genomic_DNA"/>
</dbReference>
<dbReference type="OrthoDB" id="3267748at2759"/>
<proteinExistence type="predicted"/>
<feature type="region of interest" description="Disordered" evidence="1">
    <location>
        <begin position="286"/>
        <end position="342"/>
    </location>
</feature>